<dbReference type="SMART" id="SM00850">
    <property type="entry name" value="LytTR"/>
    <property type="match status" value="1"/>
</dbReference>
<protein>
    <submittedName>
        <fullName evidence="6">Response regulator of the LytR/AlgR family</fullName>
    </submittedName>
</protein>
<keyword evidence="4" id="KW-0804">Transcription</keyword>
<organism evidence="6 7">
    <name type="scientific">Clostridium pasteurianum BC1</name>
    <dbReference type="NCBI Taxonomy" id="86416"/>
    <lineage>
        <taxon>Bacteria</taxon>
        <taxon>Bacillati</taxon>
        <taxon>Bacillota</taxon>
        <taxon>Clostridia</taxon>
        <taxon>Eubacteriales</taxon>
        <taxon>Clostridiaceae</taxon>
        <taxon>Clostridium</taxon>
    </lineage>
</organism>
<evidence type="ECO:0000313" key="7">
    <source>
        <dbReference type="Proteomes" id="UP000013523"/>
    </source>
</evidence>
<accession>R4K9W9</accession>
<dbReference type="Pfam" id="PF04397">
    <property type="entry name" value="LytTR"/>
    <property type="match status" value="1"/>
</dbReference>
<dbReference type="Proteomes" id="UP000013523">
    <property type="component" value="Chromosome"/>
</dbReference>
<dbReference type="KEGG" id="cpas:Clopa_3696"/>
<sequence length="146" mass="17027">MKVEVILDADSKEPRIVVYTDEITNEIQQIVDNLSNKQINKLVGLKEQKIFLLNPDEIYCFYSENQKIFAKTDKDVLCVKQKLYELEEKFKGTSFVRVSNSCIVNISKINNLELSYSGTIQINFKNNDKEFVSRRYVSKIKKYLGI</sequence>
<keyword evidence="3" id="KW-0238">DNA-binding</keyword>
<proteinExistence type="predicted"/>
<keyword evidence="7" id="KW-1185">Reference proteome</keyword>
<dbReference type="PANTHER" id="PTHR37299">
    <property type="entry name" value="TRANSCRIPTIONAL REGULATOR-RELATED"/>
    <property type="match status" value="1"/>
</dbReference>
<dbReference type="OrthoDB" id="3186525at2"/>
<dbReference type="InterPro" id="IPR046947">
    <property type="entry name" value="LytR-like"/>
</dbReference>
<dbReference type="AlphaFoldDB" id="R4K9W9"/>
<evidence type="ECO:0000256" key="4">
    <source>
        <dbReference type="ARBA" id="ARBA00023163"/>
    </source>
</evidence>
<reference evidence="6 7" key="1">
    <citation type="submission" date="2012-01" db="EMBL/GenBank/DDBJ databases">
        <title>Complete sequence of chromosome of Clostridium pasteurianum BC1.</title>
        <authorList>
            <consortium name="US DOE Joint Genome Institute"/>
            <person name="Lucas S."/>
            <person name="Han J."/>
            <person name="Lapidus A."/>
            <person name="Cheng J.-F."/>
            <person name="Goodwin L."/>
            <person name="Pitluck S."/>
            <person name="Peters L."/>
            <person name="Mikhailova N."/>
            <person name="Teshima H."/>
            <person name="Detter J.C."/>
            <person name="Han C."/>
            <person name="Tapia R."/>
            <person name="Land M."/>
            <person name="Hauser L."/>
            <person name="Kyrpides N."/>
            <person name="Ivanova N."/>
            <person name="Pagani I."/>
            <person name="Dunn J."/>
            <person name="Taghavi S."/>
            <person name="Francis A."/>
            <person name="van der Lelie D."/>
            <person name="Woyke T."/>
        </authorList>
    </citation>
    <scope>NUCLEOTIDE SEQUENCE [LARGE SCALE GENOMIC DNA]</scope>
    <source>
        <strain evidence="6 7">BC1</strain>
    </source>
</reference>
<dbReference type="RefSeq" id="WP_015616759.1">
    <property type="nucleotide sequence ID" value="NC_021182.1"/>
</dbReference>
<dbReference type="InterPro" id="IPR007492">
    <property type="entry name" value="LytTR_DNA-bd_dom"/>
</dbReference>
<keyword evidence="1" id="KW-0963">Cytoplasm</keyword>
<evidence type="ECO:0000256" key="1">
    <source>
        <dbReference type="ARBA" id="ARBA00022490"/>
    </source>
</evidence>
<gene>
    <name evidence="6" type="ORF">Clopa_3696</name>
</gene>
<name>R4K9W9_CLOPA</name>
<dbReference type="GO" id="GO:0003677">
    <property type="term" value="F:DNA binding"/>
    <property type="evidence" value="ECO:0007669"/>
    <property type="project" value="UniProtKB-KW"/>
</dbReference>
<keyword evidence="2" id="KW-0805">Transcription regulation</keyword>
<dbReference type="eggNOG" id="COG3279">
    <property type="taxonomic scope" value="Bacteria"/>
</dbReference>
<dbReference type="PROSITE" id="PS50930">
    <property type="entry name" value="HTH_LYTTR"/>
    <property type="match status" value="1"/>
</dbReference>
<dbReference type="PATRIC" id="fig|86416.3.peg.3697"/>
<evidence type="ECO:0000256" key="3">
    <source>
        <dbReference type="ARBA" id="ARBA00023125"/>
    </source>
</evidence>
<dbReference type="PANTHER" id="PTHR37299:SF2">
    <property type="entry name" value="HTH LYTTR-TYPE DOMAIN-CONTAINING PROTEIN"/>
    <property type="match status" value="1"/>
</dbReference>
<evidence type="ECO:0000256" key="2">
    <source>
        <dbReference type="ARBA" id="ARBA00023015"/>
    </source>
</evidence>
<dbReference type="HOGENOM" id="CLU_106729_4_0_9"/>
<dbReference type="Gene3D" id="2.40.50.1020">
    <property type="entry name" value="LytTr DNA-binding domain"/>
    <property type="match status" value="1"/>
</dbReference>
<evidence type="ECO:0000259" key="5">
    <source>
        <dbReference type="PROSITE" id="PS50930"/>
    </source>
</evidence>
<dbReference type="GO" id="GO:0000156">
    <property type="term" value="F:phosphorelay response regulator activity"/>
    <property type="evidence" value="ECO:0007669"/>
    <property type="project" value="InterPro"/>
</dbReference>
<dbReference type="STRING" id="86416.Clopa_3696"/>
<dbReference type="EMBL" id="CP003261">
    <property type="protein sequence ID" value="AGK98476.1"/>
    <property type="molecule type" value="Genomic_DNA"/>
</dbReference>
<evidence type="ECO:0000313" key="6">
    <source>
        <dbReference type="EMBL" id="AGK98476.1"/>
    </source>
</evidence>
<feature type="domain" description="HTH LytTR-type" evidence="5">
    <location>
        <begin position="42"/>
        <end position="146"/>
    </location>
</feature>